<dbReference type="GO" id="GO:0019853">
    <property type="term" value="P:L-ascorbic acid biosynthetic process"/>
    <property type="evidence" value="ECO:0007669"/>
    <property type="project" value="TreeGrafter"/>
</dbReference>
<comment type="cofactor">
    <cofactor evidence="3">
        <name>Zn(2+)</name>
        <dbReference type="ChEBI" id="CHEBI:29105"/>
    </cofactor>
    <text evidence="3">Binds 1 divalent metal cation per subunit.</text>
</comment>
<feature type="active site" description="Proton donor/acceptor" evidence="2">
    <location>
        <position position="210"/>
    </location>
</feature>
<comment type="caution">
    <text evidence="5">The sequence shown here is derived from an EMBL/GenBank/DDBJ whole genome shotgun (WGS) entry which is preliminary data.</text>
</comment>
<dbReference type="OrthoDB" id="9775406at2"/>
<dbReference type="PANTHER" id="PTHR10907:SF47">
    <property type="entry name" value="REGUCALCIN"/>
    <property type="match status" value="1"/>
</dbReference>
<accession>A0A437RS40</accession>
<dbReference type="Pfam" id="PF08450">
    <property type="entry name" value="SGL"/>
    <property type="match status" value="1"/>
</dbReference>
<evidence type="ECO:0000256" key="1">
    <source>
        <dbReference type="ARBA" id="ARBA00008853"/>
    </source>
</evidence>
<dbReference type="Proteomes" id="UP000285575">
    <property type="component" value="Unassembled WGS sequence"/>
</dbReference>
<dbReference type="Gene3D" id="2.120.10.30">
    <property type="entry name" value="TolB, C-terminal domain"/>
    <property type="match status" value="1"/>
</dbReference>
<proteinExistence type="inferred from homology"/>
<keyword evidence="3" id="KW-0862">Zinc</keyword>
<evidence type="ECO:0000259" key="4">
    <source>
        <dbReference type="Pfam" id="PF08450"/>
    </source>
</evidence>
<dbReference type="RefSeq" id="WP_128227211.1">
    <property type="nucleotide sequence ID" value="NZ_SACR01000001.1"/>
</dbReference>
<feature type="binding site" evidence="3">
    <location>
        <position position="22"/>
    </location>
    <ligand>
        <name>a divalent metal cation</name>
        <dbReference type="ChEBI" id="CHEBI:60240"/>
    </ligand>
</feature>
<organism evidence="5 6">
    <name type="scientific">Rubrivivax rivuli</name>
    <dbReference type="NCBI Taxonomy" id="1862385"/>
    <lineage>
        <taxon>Bacteria</taxon>
        <taxon>Pseudomonadati</taxon>
        <taxon>Pseudomonadota</taxon>
        <taxon>Betaproteobacteria</taxon>
        <taxon>Burkholderiales</taxon>
        <taxon>Sphaerotilaceae</taxon>
        <taxon>Rubrivivax</taxon>
    </lineage>
</organism>
<dbReference type="AlphaFoldDB" id="A0A437RS40"/>
<dbReference type="InterPro" id="IPR013658">
    <property type="entry name" value="SGL"/>
</dbReference>
<feature type="binding site" evidence="3">
    <location>
        <position position="151"/>
    </location>
    <ligand>
        <name>a divalent metal cation</name>
        <dbReference type="ChEBI" id="CHEBI:60240"/>
    </ligand>
</feature>
<feature type="binding site" evidence="3">
    <location>
        <position position="210"/>
    </location>
    <ligand>
        <name>a divalent metal cation</name>
        <dbReference type="ChEBI" id="CHEBI:60240"/>
    </ligand>
</feature>
<protein>
    <submittedName>
        <fullName evidence="5">SMP-30/gluconolactonase/LRE family protein</fullName>
    </submittedName>
</protein>
<feature type="binding site" evidence="3">
    <location>
        <position position="105"/>
    </location>
    <ligand>
        <name>substrate</name>
    </ligand>
</feature>
<dbReference type="PANTHER" id="PTHR10907">
    <property type="entry name" value="REGUCALCIN"/>
    <property type="match status" value="1"/>
</dbReference>
<keyword evidence="3" id="KW-0479">Metal-binding</keyword>
<name>A0A437RS40_9BURK</name>
<evidence type="ECO:0000313" key="6">
    <source>
        <dbReference type="Proteomes" id="UP000285575"/>
    </source>
</evidence>
<dbReference type="EMBL" id="SACR01000001">
    <property type="protein sequence ID" value="RVU49575.1"/>
    <property type="molecule type" value="Genomic_DNA"/>
</dbReference>
<evidence type="ECO:0000256" key="2">
    <source>
        <dbReference type="PIRSR" id="PIRSR605511-1"/>
    </source>
</evidence>
<evidence type="ECO:0000256" key="3">
    <source>
        <dbReference type="PIRSR" id="PIRSR605511-2"/>
    </source>
</evidence>
<comment type="similarity">
    <text evidence="1">Belongs to the SMP-30/CGR1 family.</text>
</comment>
<keyword evidence="6" id="KW-1185">Reference proteome</keyword>
<evidence type="ECO:0000313" key="5">
    <source>
        <dbReference type="EMBL" id="RVU49575.1"/>
    </source>
</evidence>
<dbReference type="GO" id="GO:0005509">
    <property type="term" value="F:calcium ion binding"/>
    <property type="evidence" value="ECO:0007669"/>
    <property type="project" value="TreeGrafter"/>
</dbReference>
<feature type="binding site" evidence="3">
    <location>
        <position position="107"/>
    </location>
    <ligand>
        <name>substrate</name>
    </ligand>
</feature>
<dbReference type="PRINTS" id="PR01790">
    <property type="entry name" value="SMP30FAMILY"/>
</dbReference>
<dbReference type="InterPro" id="IPR005511">
    <property type="entry name" value="SMP-30"/>
</dbReference>
<reference evidence="5 6" key="1">
    <citation type="submission" date="2019-01" db="EMBL/GenBank/DDBJ databases">
        <authorList>
            <person name="Chen W.-M."/>
        </authorList>
    </citation>
    <scope>NUCLEOTIDE SEQUENCE [LARGE SCALE GENOMIC DNA]</scope>
    <source>
        <strain evidence="5 6">KYPY4</strain>
    </source>
</reference>
<dbReference type="GO" id="GO:0004341">
    <property type="term" value="F:gluconolactonase activity"/>
    <property type="evidence" value="ECO:0007669"/>
    <property type="project" value="TreeGrafter"/>
</dbReference>
<dbReference type="SUPFAM" id="SSF63829">
    <property type="entry name" value="Calcium-dependent phosphotriesterase"/>
    <property type="match status" value="1"/>
</dbReference>
<feature type="domain" description="SMP-30/Gluconolactonase/LRE-like region" evidence="4">
    <location>
        <begin position="20"/>
        <end position="269"/>
    </location>
</feature>
<gene>
    <name evidence="5" type="ORF">EOE66_03185</name>
</gene>
<dbReference type="InterPro" id="IPR011042">
    <property type="entry name" value="6-blade_b-propeller_TolB-like"/>
</dbReference>
<sequence>MTRRHEAQDWTALPVPPSLLGESPFWHPDEAALYWVDIPGHALHRWVPAREAHTHWPLPSEPGCCAPRPGGGLLLACRDGLWHFDTETGARRALAAPPYDPARQRFNDGKADPQGRFWVGALDDARQPVAALYRWADGQLESLVGGIAVSNGLAFSPDGRTMYRSDTGSHRIHVCDFDGSDGSRSRERVFAEFAPKVPGQDLALYGGRPDGAAVDAEGAYWTSMFEGQRVLRFAPTGELLAELPLPVRCATMPCFGGPDLRTLYLTTARAGRPAEELAAQPLAGCVLSLRVDVPGLPVNFAK</sequence>